<dbReference type="Proteomes" id="UP000701853">
    <property type="component" value="Chromosome 2"/>
</dbReference>
<dbReference type="EMBL" id="JAHUZN010000002">
    <property type="protein sequence ID" value="KAG8500119.1"/>
    <property type="molecule type" value="Genomic_DNA"/>
</dbReference>
<sequence>MLIFKFNAIQSNTLSQLHKIIINNSSQSILFEFGLALPKKLKGDKFTKAILAFALPCLLLMIQPVQEAAKTPILQYGTYGRSNNAPSTHPPPVNDSTRCCNAENGCRQFSLSLENCRGTPVEAVANVTMAEGTLNHREPGTEAIAAVIATWLLNKTESNSNTYGGEEGEGWENSDRGWKTVALLSL</sequence>
<protein>
    <submittedName>
        <fullName evidence="1">Uncharacterized protein</fullName>
    </submittedName>
</protein>
<evidence type="ECO:0000313" key="1">
    <source>
        <dbReference type="EMBL" id="KAG8500119.1"/>
    </source>
</evidence>
<comment type="caution">
    <text evidence="1">The sequence shown here is derived from an EMBL/GenBank/DDBJ whole genome shotgun (WGS) entry which is preliminary data.</text>
</comment>
<dbReference type="AlphaFoldDB" id="A0A8J5ZXW8"/>
<accession>A0A8J5ZXW8</accession>
<organism evidence="1 2">
    <name type="scientific">Gossypium anomalum</name>
    <dbReference type="NCBI Taxonomy" id="47600"/>
    <lineage>
        <taxon>Eukaryota</taxon>
        <taxon>Viridiplantae</taxon>
        <taxon>Streptophyta</taxon>
        <taxon>Embryophyta</taxon>
        <taxon>Tracheophyta</taxon>
        <taxon>Spermatophyta</taxon>
        <taxon>Magnoliopsida</taxon>
        <taxon>eudicotyledons</taxon>
        <taxon>Gunneridae</taxon>
        <taxon>Pentapetalae</taxon>
        <taxon>rosids</taxon>
        <taxon>malvids</taxon>
        <taxon>Malvales</taxon>
        <taxon>Malvaceae</taxon>
        <taxon>Malvoideae</taxon>
        <taxon>Gossypium</taxon>
    </lineage>
</organism>
<reference evidence="1 2" key="1">
    <citation type="journal article" date="2021" name="bioRxiv">
        <title>The Gossypium anomalum genome as a resource for cotton improvement and evolutionary analysis of hybrid incompatibility.</title>
        <authorList>
            <person name="Grover C.E."/>
            <person name="Yuan D."/>
            <person name="Arick M.A."/>
            <person name="Miller E.R."/>
            <person name="Hu G."/>
            <person name="Peterson D.G."/>
            <person name="Wendel J.F."/>
            <person name="Udall J.A."/>
        </authorList>
    </citation>
    <scope>NUCLEOTIDE SEQUENCE [LARGE SCALE GENOMIC DNA]</scope>
    <source>
        <strain evidence="1">JFW-Udall</strain>
        <tissue evidence="1">Leaf</tissue>
    </source>
</reference>
<evidence type="ECO:0000313" key="2">
    <source>
        <dbReference type="Proteomes" id="UP000701853"/>
    </source>
</evidence>
<proteinExistence type="predicted"/>
<dbReference type="OrthoDB" id="10352460at2759"/>
<name>A0A8J5ZXW8_9ROSI</name>
<gene>
    <name evidence="1" type="ORF">CXB51_004159</name>
</gene>
<keyword evidence="2" id="KW-1185">Reference proteome</keyword>